<keyword evidence="2" id="KW-0378">Hydrolase</keyword>
<keyword evidence="3" id="KW-1185">Reference proteome</keyword>
<dbReference type="GO" id="GO:0006508">
    <property type="term" value="P:proteolysis"/>
    <property type="evidence" value="ECO:0007669"/>
    <property type="project" value="UniProtKB-KW"/>
</dbReference>
<dbReference type="Pfam" id="PF12388">
    <property type="entry name" value="Peptidase_M57"/>
    <property type="match status" value="1"/>
</dbReference>
<protein>
    <submittedName>
        <fullName evidence="2">Protease</fullName>
    </submittedName>
</protein>
<organism evidence="2 3">
    <name type="scientific">Hymenobacter lutimineralis</name>
    <dbReference type="NCBI Taxonomy" id="2606448"/>
    <lineage>
        <taxon>Bacteria</taxon>
        <taxon>Pseudomonadati</taxon>
        <taxon>Bacteroidota</taxon>
        <taxon>Cytophagia</taxon>
        <taxon>Cytophagales</taxon>
        <taxon>Hymenobacteraceae</taxon>
        <taxon>Hymenobacter</taxon>
    </lineage>
</organism>
<dbReference type="GO" id="GO:0008237">
    <property type="term" value="F:metallopeptidase activity"/>
    <property type="evidence" value="ECO:0007669"/>
    <property type="project" value="InterPro"/>
</dbReference>
<dbReference type="InterPro" id="IPR024653">
    <property type="entry name" value="Peptidase_M10/M27/M57"/>
</dbReference>
<name>A0A5D6UQF1_9BACT</name>
<reference evidence="2 3" key="1">
    <citation type="submission" date="2019-08" db="EMBL/GenBank/DDBJ databases">
        <authorList>
            <person name="Seo M.-J."/>
        </authorList>
    </citation>
    <scope>NUCLEOTIDE SEQUENCE [LARGE SCALE GENOMIC DNA]</scope>
    <source>
        <strain evidence="2 3">KIGAM108</strain>
    </source>
</reference>
<feature type="chain" id="PRO_5022963174" evidence="1">
    <location>
        <begin position="20"/>
        <end position="270"/>
    </location>
</feature>
<feature type="signal peptide" evidence="1">
    <location>
        <begin position="1"/>
        <end position="19"/>
    </location>
</feature>
<dbReference type="RefSeq" id="WP_149072924.1">
    <property type="nucleotide sequence ID" value="NZ_VTHL01000037.1"/>
</dbReference>
<dbReference type="InterPro" id="IPR024079">
    <property type="entry name" value="MetalloPept_cat_dom_sf"/>
</dbReference>
<dbReference type="EMBL" id="VTHL01000037">
    <property type="protein sequence ID" value="TYZ05816.1"/>
    <property type="molecule type" value="Genomic_DNA"/>
</dbReference>
<dbReference type="PROSITE" id="PS51257">
    <property type="entry name" value="PROKAR_LIPOPROTEIN"/>
    <property type="match status" value="1"/>
</dbReference>
<dbReference type="Proteomes" id="UP000322791">
    <property type="component" value="Unassembled WGS sequence"/>
</dbReference>
<sequence length="270" mass="28916">MKNAKLLVAALLIAGTALFSSCSKQEEVTKNDAPSEETLSQIRALGFSTHDVKRDGDAYVVEGDIRLTSADLKNSYANGKLLRVGSEEQYRTTNLVSVGSTTRTIYVAVSSTLPSAYVTATDEAIRRYNAEGLRLRFQRVSSGYNILLTKAPSGSSYLASAGFPTSTGNPHNQVLVNSTYLGSNPGTNYLATILAHEIGHCIGFRHTDYMNRAYSCGGAYTNEGASTVGAILIPGTPSSADPNSWMLACVGTGVNRPFNTNDRTALNYLY</sequence>
<keyword evidence="1" id="KW-0732">Signal</keyword>
<dbReference type="Gene3D" id="3.40.390.10">
    <property type="entry name" value="Collagenase (Catalytic Domain)"/>
    <property type="match status" value="1"/>
</dbReference>
<comment type="caution">
    <text evidence="2">The sequence shown here is derived from an EMBL/GenBank/DDBJ whole genome shotgun (WGS) entry which is preliminary data.</text>
</comment>
<evidence type="ECO:0000313" key="3">
    <source>
        <dbReference type="Proteomes" id="UP000322791"/>
    </source>
</evidence>
<gene>
    <name evidence="2" type="ORF">FY528_20760</name>
</gene>
<dbReference type="AlphaFoldDB" id="A0A5D6UQF1"/>
<evidence type="ECO:0000256" key="1">
    <source>
        <dbReference type="SAM" id="SignalP"/>
    </source>
</evidence>
<proteinExistence type="predicted"/>
<dbReference type="SUPFAM" id="SSF55486">
    <property type="entry name" value="Metalloproteases ('zincins'), catalytic domain"/>
    <property type="match status" value="1"/>
</dbReference>
<keyword evidence="2" id="KW-0645">Protease</keyword>
<accession>A0A5D6UQF1</accession>
<evidence type="ECO:0000313" key="2">
    <source>
        <dbReference type="EMBL" id="TYZ05816.1"/>
    </source>
</evidence>